<gene>
    <name evidence="1" type="primary">41</name>
    <name evidence="1" type="ORF">SEA_EYRE_41</name>
</gene>
<organism evidence="1 2">
    <name type="scientific">Gordonia phage Eyre</name>
    <dbReference type="NCBI Taxonomy" id="1887646"/>
    <lineage>
        <taxon>Viruses</taxon>
        <taxon>Duplodnaviria</taxon>
        <taxon>Heunggongvirae</taxon>
        <taxon>Uroviricota</taxon>
        <taxon>Caudoviricetes</taxon>
        <taxon>Eyrevirus</taxon>
        <taxon>Eyrevirus eyre</taxon>
    </lineage>
</organism>
<sequence>MTYYRTETDIANAALDLIDEIIDVVDAEQMHRVVMHRFRAQPEAMAQITMCLAIWASEVSRGDLDTISSRRALERLRDRLPRQAVPS</sequence>
<dbReference type="RefSeq" id="YP_009292432.1">
    <property type="nucleotide sequence ID" value="NC_031122.1"/>
</dbReference>
<evidence type="ECO:0000313" key="2">
    <source>
        <dbReference type="Proteomes" id="UP000201149"/>
    </source>
</evidence>
<name>A0A1B3B006_9CAUD</name>
<dbReference type="GeneID" id="29068947"/>
<dbReference type="KEGG" id="vg:29068947"/>
<keyword evidence="2" id="KW-1185">Reference proteome</keyword>
<reference evidence="2" key="1">
    <citation type="submission" date="2016-07" db="EMBL/GenBank/DDBJ databases">
        <authorList>
            <person name="Florea S."/>
            <person name="Webb J.S."/>
            <person name="Jaromczyk J."/>
            <person name="Schardl C.L."/>
        </authorList>
    </citation>
    <scope>NUCLEOTIDE SEQUENCE [LARGE SCALE GENOMIC DNA]</scope>
</reference>
<proteinExistence type="predicted"/>
<evidence type="ECO:0000313" key="1">
    <source>
        <dbReference type="EMBL" id="AOE44321.1"/>
    </source>
</evidence>
<accession>A0A1B3B006</accession>
<dbReference type="EMBL" id="KX557277">
    <property type="protein sequence ID" value="AOE44321.1"/>
    <property type="molecule type" value="Genomic_DNA"/>
</dbReference>
<dbReference type="Proteomes" id="UP000201149">
    <property type="component" value="Segment"/>
</dbReference>
<protein>
    <submittedName>
        <fullName evidence="1">Uncharacterized protein</fullName>
    </submittedName>
</protein>